<dbReference type="InterPro" id="IPR011006">
    <property type="entry name" value="CheY-like_superfamily"/>
</dbReference>
<dbReference type="Gene3D" id="1.10.287.130">
    <property type="match status" value="1"/>
</dbReference>
<dbReference type="SUPFAM" id="SSF47384">
    <property type="entry name" value="Homodimeric domain of signal transducing histidine kinase"/>
    <property type="match status" value="1"/>
</dbReference>
<dbReference type="FunFam" id="3.30.565.10:FF:000078">
    <property type="entry name" value="Two-component sensor histidine kinase"/>
    <property type="match status" value="1"/>
</dbReference>
<evidence type="ECO:0000256" key="9">
    <source>
        <dbReference type="ARBA" id="ARBA00022840"/>
    </source>
</evidence>
<comment type="subcellular location">
    <subcellularLocation>
        <location evidence="2">Membrane</location>
    </subcellularLocation>
</comment>
<evidence type="ECO:0000259" key="16">
    <source>
        <dbReference type="PROSITE" id="PS50109"/>
    </source>
</evidence>
<evidence type="ECO:0000256" key="15">
    <source>
        <dbReference type="SAM" id="Phobius"/>
    </source>
</evidence>
<dbReference type="SUPFAM" id="SSF52172">
    <property type="entry name" value="CheY-like"/>
    <property type="match status" value="1"/>
</dbReference>
<evidence type="ECO:0000256" key="11">
    <source>
        <dbReference type="ARBA" id="ARBA00023012"/>
    </source>
</evidence>
<dbReference type="EC" id="2.7.13.3" evidence="3"/>
<keyword evidence="9" id="KW-0067">ATP-binding</keyword>
<feature type="domain" description="Histidine kinase" evidence="16">
    <location>
        <begin position="298"/>
        <end position="519"/>
    </location>
</feature>
<dbReference type="InterPro" id="IPR001789">
    <property type="entry name" value="Sig_transdc_resp-reg_receiver"/>
</dbReference>
<dbReference type="Pfam" id="PF00512">
    <property type="entry name" value="HisKA"/>
    <property type="match status" value="1"/>
</dbReference>
<keyword evidence="14" id="KW-0175">Coiled coil</keyword>
<dbReference type="InterPro" id="IPR003594">
    <property type="entry name" value="HATPase_dom"/>
</dbReference>
<organism evidence="18 19">
    <name type="scientific">Halopseudomonas laoshanensis</name>
    <dbReference type="NCBI Taxonomy" id="2268758"/>
    <lineage>
        <taxon>Bacteria</taxon>
        <taxon>Pseudomonadati</taxon>
        <taxon>Pseudomonadota</taxon>
        <taxon>Gammaproteobacteria</taxon>
        <taxon>Pseudomonadales</taxon>
        <taxon>Pseudomonadaceae</taxon>
        <taxon>Halopseudomonas</taxon>
    </lineage>
</organism>
<dbReference type="PANTHER" id="PTHR45339">
    <property type="entry name" value="HYBRID SIGNAL TRANSDUCTION HISTIDINE KINASE J"/>
    <property type="match status" value="1"/>
</dbReference>
<dbReference type="InterPro" id="IPR004358">
    <property type="entry name" value="Sig_transdc_His_kin-like_C"/>
</dbReference>
<proteinExistence type="predicted"/>
<keyword evidence="6 15" id="KW-0812">Transmembrane</keyword>
<evidence type="ECO:0000256" key="4">
    <source>
        <dbReference type="ARBA" id="ARBA00022553"/>
    </source>
</evidence>
<keyword evidence="12 15" id="KW-0472">Membrane</keyword>
<evidence type="ECO:0000259" key="17">
    <source>
        <dbReference type="PROSITE" id="PS50110"/>
    </source>
</evidence>
<feature type="transmembrane region" description="Helical" evidence="15">
    <location>
        <begin position="16"/>
        <end position="35"/>
    </location>
</feature>
<dbReference type="EMBL" id="QOVF01000001">
    <property type="protein sequence ID" value="KAA0696407.1"/>
    <property type="molecule type" value="Genomic_DNA"/>
</dbReference>
<dbReference type="InterPro" id="IPR036097">
    <property type="entry name" value="HisK_dim/P_sf"/>
</dbReference>
<evidence type="ECO:0000256" key="12">
    <source>
        <dbReference type="ARBA" id="ARBA00023136"/>
    </source>
</evidence>
<dbReference type="GO" id="GO:0005524">
    <property type="term" value="F:ATP binding"/>
    <property type="evidence" value="ECO:0007669"/>
    <property type="project" value="UniProtKB-KW"/>
</dbReference>
<dbReference type="Pfam" id="PF02518">
    <property type="entry name" value="HATPase_c"/>
    <property type="match status" value="1"/>
</dbReference>
<evidence type="ECO:0000313" key="19">
    <source>
        <dbReference type="Proteomes" id="UP000463138"/>
    </source>
</evidence>
<dbReference type="Proteomes" id="UP000463138">
    <property type="component" value="Unassembled WGS sequence"/>
</dbReference>
<keyword evidence="19" id="KW-1185">Reference proteome</keyword>
<feature type="transmembrane region" description="Helical" evidence="15">
    <location>
        <begin position="159"/>
        <end position="183"/>
    </location>
</feature>
<keyword evidence="7" id="KW-0547">Nucleotide-binding</keyword>
<dbReference type="SMART" id="SM00388">
    <property type="entry name" value="HisKA"/>
    <property type="match status" value="1"/>
</dbReference>
<evidence type="ECO:0000256" key="5">
    <source>
        <dbReference type="ARBA" id="ARBA00022679"/>
    </source>
</evidence>
<dbReference type="CDD" id="cd17546">
    <property type="entry name" value="REC_hyHK_CKI1_RcsC-like"/>
    <property type="match status" value="1"/>
</dbReference>
<keyword evidence="5" id="KW-0808">Transferase</keyword>
<feature type="coiled-coil region" evidence="14">
    <location>
        <begin position="232"/>
        <end position="284"/>
    </location>
</feature>
<name>A0A7V7GW03_9GAMM</name>
<evidence type="ECO:0000256" key="10">
    <source>
        <dbReference type="ARBA" id="ARBA00022989"/>
    </source>
</evidence>
<dbReference type="GO" id="GO:0016020">
    <property type="term" value="C:membrane"/>
    <property type="evidence" value="ECO:0007669"/>
    <property type="project" value="UniProtKB-SubCell"/>
</dbReference>
<evidence type="ECO:0000256" key="6">
    <source>
        <dbReference type="ARBA" id="ARBA00022692"/>
    </source>
</evidence>
<dbReference type="Gene3D" id="3.40.50.2300">
    <property type="match status" value="1"/>
</dbReference>
<dbReference type="SUPFAM" id="SSF55874">
    <property type="entry name" value="ATPase domain of HSP90 chaperone/DNA topoisomerase II/histidine kinase"/>
    <property type="match status" value="1"/>
</dbReference>
<keyword evidence="10 15" id="KW-1133">Transmembrane helix</keyword>
<dbReference type="RefSeq" id="WP_149331373.1">
    <property type="nucleotide sequence ID" value="NZ_QOVF01000001.1"/>
</dbReference>
<evidence type="ECO:0000256" key="8">
    <source>
        <dbReference type="ARBA" id="ARBA00022777"/>
    </source>
</evidence>
<evidence type="ECO:0000313" key="18">
    <source>
        <dbReference type="EMBL" id="KAA0696407.1"/>
    </source>
</evidence>
<keyword evidence="8" id="KW-0418">Kinase</keyword>
<dbReference type="PANTHER" id="PTHR45339:SF1">
    <property type="entry name" value="HYBRID SIGNAL TRANSDUCTION HISTIDINE KINASE J"/>
    <property type="match status" value="1"/>
</dbReference>
<evidence type="ECO:0000256" key="3">
    <source>
        <dbReference type="ARBA" id="ARBA00012438"/>
    </source>
</evidence>
<dbReference type="SMART" id="SM00387">
    <property type="entry name" value="HATPase_c"/>
    <property type="match status" value="1"/>
</dbReference>
<evidence type="ECO:0000256" key="14">
    <source>
        <dbReference type="SAM" id="Coils"/>
    </source>
</evidence>
<dbReference type="Pfam" id="PF00072">
    <property type="entry name" value="Response_reg"/>
    <property type="match status" value="1"/>
</dbReference>
<dbReference type="PROSITE" id="PS50109">
    <property type="entry name" value="HIS_KIN"/>
    <property type="match status" value="1"/>
</dbReference>
<dbReference type="CDD" id="cd16922">
    <property type="entry name" value="HATPase_EvgS-ArcB-TorS-like"/>
    <property type="match status" value="1"/>
</dbReference>
<protein>
    <recommendedName>
        <fullName evidence="3">histidine kinase</fullName>
        <ecNumber evidence="3">2.7.13.3</ecNumber>
    </recommendedName>
</protein>
<dbReference type="Gene3D" id="6.10.340.10">
    <property type="match status" value="1"/>
</dbReference>
<dbReference type="OrthoDB" id="9797243at2"/>
<evidence type="ECO:0000256" key="7">
    <source>
        <dbReference type="ARBA" id="ARBA00022741"/>
    </source>
</evidence>
<comment type="catalytic activity">
    <reaction evidence="1">
        <text>ATP + protein L-histidine = ADP + protein N-phospho-L-histidine.</text>
        <dbReference type="EC" id="2.7.13.3"/>
    </reaction>
</comment>
<feature type="domain" description="Response regulatory" evidence="17">
    <location>
        <begin position="661"/>
        <end position="777"/>
    </location>
</feature>
<dbReference type="InterPro" id="IPR003661">
    <property type="entry name" value="HisK_dim/P_dom"/>
</dbReference>
<dbReference type="AlphaFoldDB" id="A0A7V7GW03"/>
<accession>A0A7V7GW03</accession>
<dbReference type="InterPro" id="IPR005467">
    <property type="entry name" value="His_kinase_dom"/>
</dbReference>
<dbReference type="FunFam" id="1.10.287.130:FF:000004">
    <property type="entry name" value="Ethylene receptor 1"/>
    <property type="match status" value="1"/>
</dbReference>
<dbReference type="CDD" id="cd00082">
    <property type="entry name" value="HisKA"/>
    <property type="match status" value="1"/>
</dbReference>
<gene>
    <name evidence="18" type="ORF">DT594_03385</name>
</gene>
<evidence type="ECO:0000256" key="1">
    <source>
        <dbReference type="ARBA" id="ARBA00000085"/>
    </source>
</evidence>
<keyword evidence="4 13" id="KW-0597">Phosphoprotein</keyword>
<sequence length="780" mass="86405">MNIRFTDRLSFKQTRLGVLAAFMLGTLLGLIQVMVDYRAQNAAIDDEVQAQINVSLGPASRIAYNIDAELALELVNGLLRAPPVVRAEIIDNNAIALASVSRPMASSPYRPVSDALFDRRRTYSQPLFVSHAPNELLGHLVIEVDTFHQGANFLRRAGLTMLSGFILSLVLSLVLMVLFYAMLTKPLVRLIDDLLDMNTGGDDRSRLPCPDHHERDEIGALVEVINRQLQSIDVNMRQKLRAEERLRQYLEELEIIVEARTTELQETNAQLRRSNQDLETSREEALGMARARSTFLASMSHEIRTPINGLLGMIGLTLDSPLNNEQRQQLTIAYDSGKVLVTLLNDILDLSKFEAGKLQLEAIPFDLGALLEDTANLLSQNAGKQDVELTCRIDPLLPGLLVGDPTRVRQIVSNLLSNALKFTEHGYVAIQVELEPLLNGGQQVRISVRDSGIGIAEEALESIFSPFTQADAQISRRFGGTGLGLALCKSLTDAMHGELSVESTPGQGSTFSVTLPAITHQQAATFEYPQPCKVVIWNQQGRLQGRILYEMLRHWRLSCQLLDYDAEQLPTADLPDADLWLLDSAVLARQLEQHQAAVPRLLVCPYTQLLSAEHASSLGIAHQVPSPPARARLARAIDHCLGGQSQQTEQARAEPAATGQRLLLVEDNIVNQMVAKGMLTRLGYEVDVAEQGEAALARLETSDYDLVLMDCNMPVMDGYETSRRMRADPRWRDIPIIALTANALQEDRQRCEAAGMNDYLAKPFKREDLQALLSTWLTPG</sequence>
<dbReference type="GO" id="GO:0000155">
    <property type="term" value="F:phosphorelay sensor kinase activity"/>
    <property type="evidence" value="ECO:0007669"/>
    <property type="project" value="InterPro"/>
</dbReference>
<feature type="modified residue" description="4-aspartylphosphate" evidence="13">
    <location>
        <position position="710"/>
    </location>
</feature>
<evidence type="ECO:0000256" key="2">
    <source>
        <dbReference type="ARBA" id="ARBA00004370"/>
    </source>
</evidence>
<dbReference type="InterPro" id="IPR036890">
    <property type="entry name" value="HATPase_C_sf"/>
</dbReference>
<evidence type="ECO:0000256" key="13">
    <source>
        <dbReference type="PROSITE-ProRule" id="PRU00169"/>
    </source>
</evidence>
<dbReference type="PROSITE" id="PS50110">
    <property type="entry name" value="RESPONSE_REGULATORY"/>
    <property type="match status" value="1"/>
</dbReference>
<reference evidence="18 19" key="1">
    <citation type="submission" date="2018-07" db="EMBL/GenBank/DDBJ databases">
        <title>Pseudomonas laoshanensis sp. nov., isolated from soil.</title>
        <authorList>
            <person name="Sun J."/>
            <person name="Yu L."/>
            <person name="Wang M."/>
            <person name="Zhang C."/>
        </authorList>
    </citation>
    <scope>NUCLEOTIDE SEQUENCE [LARGE SCALE GENOMIC DNA]</scope>
    <source>
        <strain evidence="18 19">Y22</strain>
    </source>
</reference>
<dbReference type="SMART" id="SM00448">
    <property type="entry name" value="REC"/>
    <property type="match status" value="1"/>
</dbReference>
<dbReference type="Gene3D" id="3.30.565.10">
    <property type="entry name" value="Histidine kinase-like ATPase, C-terminal domain"/>
    <property type="match status" value="1"/>
</dbReference>
<dbReference type="PRINTS" id="PR00344">
    <property type="entry name" value="BCTRLSENSOR"/>
</dbReference>
<keyword evidence="11" id="KW-0902">Two-component regulatory system</keyword>
<comment type="caution">
    <text evidence="18">The sequence shown here is derived from an EMBL/GenBank/DDBJ whole genome shotgun (WGS) entry which is preliminary data.</text>
</comment>